<organism evidence="11">
    <name type="scientific">uncultured Pseudomonadota bacterium</name>
    <dbReference type="NCBI Taxonomy" id="153809"/>
    <lineage>
        <taxon>Bacteria</taxon>
        <taxon>Pseudomonadati</taxon>
        <taxon>Pseudomonadota</taxon>
        <taxon>environmental samples</taxon>
    </lineage>
</organism>
<keyword evidence="2 8" id="KW-0349">Heme</keyword>
<keyword evidence="7 9" id="KW-0408">Iron</keyword>
<dbReference type="GO" id="GO:0009055">
    <property type="term" value="F:electron transfer activity"/>
    <property type="evidence" value="ECO:0007669"/>
    <property type="project" value="InterPro"/>
</dbReference>
<evidence type="ECO:0000256" key="7">
    <source>
        <dbReference type="ARBA" id="ARBA00023004"/>
    </source>
</evidence>
<name>A0A2P0QJC6_9PROT</name>
<dbReference type="GO" id="GO:0042597">
    <property type="term" value="C:periplasmic space"/>
    <property type="evidence" value="ECO:0007669"/>
    <property type="project" value="UniProtKB-SubCell"/>
</dbReference>
<keyword evidence="4" id="KW-0732">Signal</keyword>
<evidence type="ECO:0000256" key="6">
    <source>
        <dbReference type="ARBA" id="ARBA00023002"/>
    </source>
</evidence>
<dbReference type="InterPro" id="IPR009056">
    <property type="entry name" value="Cyt_c-like_dom"/>
</dbReference>
<comment type="PTM">
    <text evidence="8">Binds 2 heme groups per subunit.</text>
</comment>
<protein>
    <submittedName>
        <fullName evidence="11">Di-c-type haem protein, MauG/cytochrome c peroxidase</fullName>
    </submittedName>
</protein>
<evidence type="ECO:0000259" key="10">
    <source>
        <dbReference type="PROSITE" id="PS51007"/>
    </source>
</evidence>
<dbReference type="GO" id="GO:0020037">
    <property type="term" value="F:heme binding"/>
    <property type="evidence" value="ECO:0007669"/>
    <property type="project" value="InterPro"/>
</dbReference>
<dbReference type="GO" id="GO:0046872">
    <property type="term" value="F:metal ion binding"/>
    <property type="evidence" value="ECO:0007669"/>
    <property type="project" value="UniProtKB-KW"/>
</dbReference>
<dbReference type="EMBL" id="KY400105">
    <property type="protein sequence ID" value="ART90578.1"/>
    <property type="molecule type" value="Genomic_DNA"/>
</dbReference>
<keyword evidence="6" id="KW-0560">Oxidoreductase</keyword>
<reference evidence="11" key="1">
    <citation type="submission" date="2016-12" db="EMBL/GenBank/DDBJ databases">
        <title>Arsenic respiratory pathways in the anoxic pelagic waters of the Pacific Ocean.</title>
        <authorList>
            <person name="Saunders J.K."/>
            <person name="Fuchsman C.A."/>
            <person name="McKay C."/>
            <person name="Rocap G."/>
        </authorList>
    </citation>
    <scope>NUCLEOTIDE SEQUENCE</scope>
</reference>
<dbReference type="SUPFAM" id="SSF46626">
    <property type="entry name" value="Cytochrome c"/>
    <property type="match status" value="2"/>
</dbReference>
<dbReference type="Gene3D" id="1.10.760.10">
    <property type="entry name" value="Cytochrome c-like domain"/>
    <property type="match status" value="2"/>
</dbReference>
<keyword evidence="5" id="KW-0574">Periplasm</keyword>
<accession>A0A2P0QJC6</accession>
<comment type="cofactor">
    <cofactor evidence="8">
        <name>heme</name>
        <dbReference type="ChEBI" id="CHEBI:30413"/>
    </cofactor>
    <text evidence="8">Binds 2 heme groups.</text>
</comment>
<feature type="domain" description="Cytochrome c" evidence="10">
    <location>
        <begin position="27"/>
        <end position="121"/>
    </location>
</feature>
<evidence type="ECO:0000313" key="11">
    <source>
        <dbReference type="EMBL" id="ART90578.1"/>
    </source>
</evidence>
<dbReference type="PANTHER" id="PTHR30600">
    <property type="entry name" value="CYTOCHROME C PEROXIDASE-RELATED"/>
    <property type="match status" value="1"/>
</dbReference>
<keyword evidence="3 9" id="KW-0479">Metal-binding</keyword>
<keyword evidence="11" id="KW-0575">Peroxidase</keyword>
<evidence type="ECO:0000256" key="2">
    <source>
        <dbReference type="ARBA" id="ARBA00022617"/>
    </source>
</evidence>
<feature type="binding site" description="covalent" evidence="8">
    <location>
        <position position="49"/>
    </location>
    <ligand>
        <name>heme c</name>
        <dbReference type="ChEBI" id="CHEBI:61717"/>
        <label>1</label>
    </ligand>
</feature>
<dbReference type="InterPro" id="IPR004852">
    <property type="entry name" value="Di-haem_cyt_c_peroxidsae"/>
</dbReference>
<dbReference type="AlphaFoldDB" id="A0A2P0QJC6"/>
<feature type="binding site" description="axial binding residue" evidence="9">
    <location>
        <position position="197"/>
    </location>
    <ligand>
        <name>heme c</name>
        <dbReference type="ChEBI" id="CHEBI:61717"/>
        <label>2</label>
    </ligand>
    <ligandPart>
        <name>Fe</name>
        <dbReference type="ChEBI" id="CHEBI:18248"/>
    </ligandPart>
</feature>
<dbReference type="PIRSF" id="PIRSF000294">
    <property type="entry name" value="Cytochrome-c_peroxidase"/>
    <property type="match status" value="1"/>
</dbReference>
<proteinExistence type="predicted"/>
<feature type="binding site" description="axial binding residue" evidence="9">
    <location>
        <position position="53"/>
    </location>
    <ligand>
        <name>heme c</name>
        <dbReference type="ChEBI" id="CHEBI:61717"/>
        <label>1</label>
    </ligand>
    <ligandPart>
        <name>Fe</name>
        <dbReference type="ChEBI" id="CHEBI:18248"/>
    </ligandPart>
</feature>
<feature type="binding site" description="covalent" evidence="8">
    <location>
        <position position="52"/>
    </location>
    <ligand>
        <name>heme c</name>
        <dbReference type="ChEBI" id="CHEBI:61717"/>
        <label>1</label>
    </ligand>
</feature>
<dbReference type="Pfam" id="PF03150">
    <property type="entry name" value="CCP_MauG"/>
    <property type="match status" value="1"/>
</dbReference>
<sequence length="354" mass="38745">MLFPPGVAAEPWPEIGPLPAADAADPAAVEMGKRLFFDARVSGDGAISCATCHNPAKGYGDGLPLSKAYPGTRHFRNAPTLINAHFKASFADVGWGWAGQMGGNLNDVMRDQITETVSMNMDMRIMHERMKQDVVYAEMCASIYGGDCSSGKARKALVAFVETLVSIDAPFDTGTMSEAAERGQALFEGKASCISCHNGPYFSDGKPHNTGVPENMEVFRDPIRHLTYRAVIHSYGVPKMGIWRRDVGYFMVSKNYGDVGKFITPTLRETLYTAPYMHNGTIPTLAEVVAFYDDGGGQDDPLARELEPLNLTRGERSDLVAFLESLSSVTPVTMDPLKIDQKYQPTDDWLNVQN</sequence>
<dbReference type="InterPro" id="IPR051395">
    <property type="entry name" value="Cytochrome_c_Peroxidase/MauG"/>
</dbReference>
<dbReference type="PROSITE" id="PS51007">
    <property type="entry name" value="CYTC"/>
    <property type="match status" value="2"/>
</dbReference>
<evidence type="ECO:0000256" key="5">
    <source>
        <dbReference type="ARBA" id="ARBA00022764"/>
    </source>
</evidence>
<comment type="subcellular location">
    <subcellularLocation>
        <location evidence="1">Periplasm</location>
    </subcellularLocation>
</comment>
<dbReference type="InterPro" id="IPR036909">
    <property type="entry name" value="Cyt_c-like_dom_sf"/>
</dbReference>
<dbReference type="InterPro" id="IPR026259">
    <property type="entry name" value="MauG/Cytc_peroxidase"/>
</dbReference>
<dbReference type="GO" id="GO:0004130">
    <property type="term" value="F:cytochrome-c peroxidase activity"/>
    <property type="evidence" value="ECO:0007669"/>
    <property type="project" value="TreeGrafter"/>
</dbReference>
<evidence type="ECO:0000256" key="8">
    <source>
        <dbReference type="PIRSR" id="PIRSR000294-1"/>
    </source>
</evidence>
<feature type="domain" description="Cytochrome c" evidence="10">
    <location>
        <begin position="178"/>
        <end position="327"/>
    </location>
</feature>
<evidence type="ECO:0000256" key="4">
    <source>
        <dbReference type="ARBA" id="ARBA00022729"/>
    </source>
</evidence>
<feature type="binding site" description="covalent" evidence="8">
    <location>
        <position position="193"/>
    </location>
    <ligand>
        <name>heme c</name>
        <dbReference type="ChEBI" id="CHEBI:61717"/>
        <label>2</label>
    </ligand>
</feature>
<evidence type="ECO:0000256" key="9">
    <source>
        <dbReference type="PIRSR" id="PIRSR000294-2"/>
    </source>
</evidence>
<evidence type="ECO:0000256" key="3">
    <source>
        <dbReference type="ARBA" id="ARBA00022723"/>
    </source>
</evidence>
<feature type="binding site" description="covalent" evidence="8">
    <location>
        <position position="196"/>
    </location>
    <ligand>
        <name>heme c</name>
        <dbReference type="ChEBI" id="CHEBI:61717"/>
        <label>2</label>
    </ligand>
</feature>
<dbReference type="PANTHER" id="PTHR30600:SF10">
    <property type="entry name" value="BLL6722 PROTEIN"/>
    <property type="match status" value="1"/>
</dbReference>
<evidence type="ECO:0000256" key="1">
    <source>
        <dbReference type="ARBA" id="ARBA00004418"/>
    </source>
</evidence>